<dbReference type="GO" id="GO:0030687">
    <property type="term" value="C:preribosome, large subunit precursor"/>
    <property type="evidence" value="ECO:0007669"/>
    <property type="project" value="UniProtKB-UniRule"/>
</dbReference>
<keyword evidence="2 6" id="KW-0698">rRNA processing</keyword>
<accession>A0A317SFZ6</accession>
<evidence type="ECO:0000259" key="9">
    <source>
        <dbReference type="Pfam" id="PF08154"/>
    </source>
</evidence>
<keyword evidence="5 6" id="KW-0539">Nucleus</keyword>
<feature type="region of interest" description="Disordered" evidence="8">
    <location>
        <begin position="239"/>
        <end position="269"/>
    </location>
</feature>
<dbReference type="InterPro" id="IPR028599">
    <property type="entry name" value="WDR12/Ytm1"/>
</dbReference>
<evidence type="ECO:0000256" key="2">
    <source>
        <dbReference type="ARBA" id="ARBA00022552"/>
    </source>
</evidence>
<dbReference type="GO" id="GO:0005654">
    <property type="term" value="C:nucleoplasm"/>
    <property type="evidence" value="ECO:0007669"/>
    <property type="project" value="UniProtKB-SubCell"/>
</dbReference>
<dbReference type="GO" id="GO:0000463">
    <property type="term" value="P:maturation of LSU-rRNA from tricistronic rRNA transcript (SSU-rRNA, 5.8S rRNA, LSU-rRNA)"/>
    <property type="evidence" value="ECO:0007669"/>
    <property type="project" value="UniProtKB-UniRule"/>
</dbReference>
<dbReference type="PROSITE" id="PS50294">
    <property type="entry name" value="WD_REPEATS_REGION"/>
    <property type="match status" value="3"/>
</dbReference>
<evidence type="ECO:0000256" key="3">
    <source>
        <dbReference type="ARBA" id="ARBA00022574"/>
    </source>
</evidence>
<feature type="repeat" description="WD" evidence="7">
    <location>
        <begin position="356"/>
        <end position="398"/>
    </location>
</feature>
<evidence type="ECO:0000313" key="10">
    <source>
        <dbReference type="EMBL" id="PWW72346.1"/>
    </source>
</evidence>
<dbReference type="PANTHER" id="PTHR19855">
    <property type="entry name" value="WD40 REPEAT PROTEIN 12, 37"/>
    <property type="match status" value="1"/>
</dbReference>
<organism evidence="10 11">
    <name type="scientific">Tuber magnatum</name>
    <name type="common">white Piedmont truffle</name>
    <dbReference type="NCBI Taxonomy" id="42249"/>
    <lineage>
        <taxon>Eukaryota</taxon>
        <taxon>Fungi</taxon>
        <taxon>Dikarya</taxon>
        <taxon>Ascomycota</taxon>
        <taxon>Pezizomycotina</taxon>
        <taxon>Pezizomycetes</taxon>
        <taxon>Pezizales</taxon>
        <taxon>Tuberaceae</taxon>
        <taxon>Tuber</taxon>
    </lineage>
</organism>
<dbReference type="Pfam" id="PF08154">
    <property type="entry name" value="NLE"/>
    <property type="match status" value="1"/>
</dbReference>
<evidence type="ECO:0000256" key="7">
    <source>
        <dbReference type="PROSITE-ProRule" id="PRU00221"/>
    </source>
</evidence>
<comment type="similarity">
    <text evidence="6">Belongs to the WD repeat WDR12/YTM1 family.</text>
</comment>
<dbReference type="PROSITE" id="PS00678">
    <property type="entry name" value="WD_REPEATS_1"/>
    <property type="match status" value="1"/>
</dbReference>
<comment type="subunit">
    <text evidence="6">Component of the NOP7 complex, composed of ERB1, NOP7 and YTM1. Within the NOP7 complex ERB1 appears to interact directly with NOP7 and YTM1. The NOP7 complex also associates with the 66S pre-ribosome.</text>
</comment>
<dbReference type="InterPro" id="IPR015943">
    <property type="entry name" value="WD40/YVTN_repeat-like_dom_sf"/>
</dbReference>
<dbReference type="PROSITE" id="PS50082">
    <property type="entry name" value="WD_REPEATS_2"/>
    <property type="match status" value="4"/>
</dbReference>
<evidence type="ECO:0000256" key="4">
    <source>
        <dbReference type="ARBA" id="ARBA00022737"/>
    </source>
</evidence>
<dbReference type="PRINTS" id="PR00320">
    <property type="entry name" value="GPROTEINBRPT"/>
</dbReference>
<dbReference type="Proteomes" id="UP000246991">
    <property type="component" value="Unassembled WGS sequence"/>
</dbReference>
<reference evidence="10 11" key="1">
    <citation type="submission" date="2018-03" db="EMBL/GenBank/DDBJ databases">
        <title>Genomes of Pezizomycetes fungi and the evolution of truffles.</title>
        <authorList>
            <person name="Murat C."/>
            <person name="Payen T."/>
            <person name="Noel B."/>
            <person name="Kuo A."/>
            <person name="Martin F.M."/>
        </authorList>
    </citation>
    <scope>NUCLEOTIDE SEQUENCE [LARGE SCALE GENOMIC DNA]</scope>
    <source>
        <strain evidence="10">091103-1</strain>
    </source>
</reference>
<name>A0A317SFZ6_9PEZI</name>
<proteinExistence type="inferred from homology"/>
<feature type="domain" description="NLE" evidence="9">
    <location>
        <begin position="20"/>
        <end position="82"/>
    </location>
</feature>
<evidence type="ECO:0000256" key="8">
    <source>
        <dbReference type="SAM" id="MobiDB-lite"/>
    </source>
</evidence>
<dbReference type="GO" id="GO:0043021">
    <property type="term" value="F:ribonucleoprotein complex binding"/>
    <property type="evidence" value="ECO:0007669"/>
    <property type="project" value="UniProtKB-UniRule"/>
</dbReference>
<evidence type="ECO:0000256" key="6">
    <source>
        <dbReference type="HAMAP-Rule" id="MF_03029"/>
    </source>
</evidence>
<comment type="subcellular location">
    <subcellularLocation>
        <location evidence="6">Nucleus</location>
        <location evidence="6">Nucleolus</location>
    </subcellularLocation>
    <subcellularLocation>
        <location evidence="6">Nucleus</location>
        <location evidence="6">Nucleoplasm</location>
    </subcellularLocation>
</comment>
<dbReference type="GO" id="GO:0070545">
    <property type="term" value="C:PeBoW complex"/>
    <property type="evidence" value="ECO:0007669"/>
    <property type="project" value="TreeGrafter"/>
</dbReference>
<dbReference type="SMART" id="SM00320">
    <property type="entry name" value="WD40"/>
    <property type="match status" value="6"/>
</dbReference>
<feature type="repeat" description="WD" evidence="7">
    <location>
        <begin position="109"/>
        <end position="141"/>
    </location>
</feature>
<dbReference type="AlphaFoldDB" id="A0A317SFZ6"/>
<keyword evidence="11" id="KW-1185">Reference proteome</keyword>
<keyword evidence="3 7" id="KW-0853">WD repeat</keyword>
<feature type="repeat" description="WD" evidence="7">
    <location>
        <begin position="200"/>
        <end position="241"/>
    </location>
</feature>
<dbReference type="STRING" id="42249.A0A317SFZ6"/>
<feature type="repeat" description="WD" evidence="7">
    <location>
        <begin position="269"/>
        <end position="311"/>
    </location>
</feature>
<dbReference type="HAMAP" id="MF_03029">
    <property type="entry name" value="WDR12"/>
    <property type="match status" value="1"/>
</dbReference>
<dbReference type="InterPro" id="IPR001680">
    <property type="entry name" value="WD40_rpt"/>
</dbReference>
<keyword evidence="4" id="KW-0677">Repeat</keyword>
<dbReference type="SUPFAM" id="SSF50978">
    <property type="entry name" value="WD40 repeat-like"/>
    <property type="match status" value="1"/>
</dbReference>
<dbReference type="GO" id="GO:0000466">
    <property type="term" value="P:maturation of 5.8S rRNA from tricistronic rRNA transcript (SSU-rRNA, 5.8S rRNA, LSU-rRNA)"/>
    <property type="evidence" value="ECO:0007669"/>
    <property type="project" value="UniProtKB-UniRule"/>
</dbReference>
<evidence type="ECO:0000313" key="11">
    <source>
        <dbReference type="Proteomes" id="UP000246991"/>
    </source>
</evidence>
<sequence>MTSTENTPMDGTDTQSTHQVQVKFTTRHPDIAVPTAPILVPANLKRYGLSQIINHLLDTSTAIPFEFLVNGSFLRTSIERYLSDNGLSSESVLTLEYVRAIIPPKFQAAFQHDDWVSSVSVERESKRILSGSYDGIVRVWNESAQCLYTGVGHTDVVKTAKWMSATKSVSAGMDRGLRIWEVDGESIGEENSEIFALAELVGHRGTVEKISVDSSSGRVLSAGMDSLVGFWTTNISEASKTPKEAPVPRAKRRKETSTGPPRYGPLRMLEGHTSPVSAVVFDPKDSTVGYSISWDHTIRTWDLATYSLVDTRTTQHPLLSVCVLPKLSLLACGSAARHITLHDPRVSASTVTTSTLRGHTNAVVALSPNKSSEWQMVSASHDGTLRIWDVRATESGSIWTIKREGEGLSGKEKVFDVEWSSLGIVSGGEDKRVQIDDSPKGE</sequence>
<dbReference type="CDD" id="cd00200">
    <property type="entry name" value="WD40"/>
    <property type="match status" value="1"/>
</dbReference>
<gene>
    <name evidence="6" type="primary">YTM1</name>
    <name evidence="10" type="ORF">C7212DRAFT_360162</name>
</gene>
<dbReference type="InterPro" id="IPR036322">
    <property type="entry name" value="WD40_repeat_dom_sf"/>
</dbReference>
<dbReference type="Pfam" id="PF00400">
    <property type="entry name" value="WD40"/>
    <property type="match status" value="4"/>
</dbReference>
<dbReference type="OrthoDB" id="10251381at2759"/>
<dbReference type="InterPro" id="IPR012972">
    <property type="entry name" value="NLE"/>
</dbReference>
<comment type="function">
    <text evidence="6">Component of the NOP7 complex, which is required for maturation of the 25S and 5.8S ribosomal RNAs and formation of the 60S ribosome.</text>
</comment>
<dbReference type="EMBL" id="PYWC01000108">
    <property type="protein sequence ID" value="PWW72346.1"/>
    <property type="molecule type" value="Genomic_DNA"/>
</dbReference>
<dbReference type="InterPro" id="IPR019775">
    <property type="entry name" value="WD40_repeat_CS"/>
</dbReference>
<keyword evidence="1 6" id="KW-0690">Ribosome biogenesis</keyword>
<evidence type="ECO:0000256" key="1">
    <source>
        <dbReference type="ARBA" id="ARBA00022517"/>
    </source>
</evidence>
<dbReference type="Gene3D" id="2.130.10.10">
    <property type="entry name" value="YVTN repeat-like/Quinoprotein amine dehydrogenase"/>
    <property type="match status" value="1"/>
</dbReference>
<evidence type="ECO:0000256" key="5">
    <source>
        <dbReference type="ARBA" id="ARBA00023242"/>
    </source>
</evidence>
<dbReference type="PANTHER" id="PTHR19855:SF11">
    <property type="entry name" value="RIBOSOME BIOGENESIS PROTEIN WDR12"/>
    <property type="match status" value="1"/>
</dbReference>
<dbReference type="InterPro" id="IPR020472">
    <property type="entry name" value="WD40_PAC1"/>
</dbReference>
<protein>
    <recommendedName>
        <fullName evidence="6">Ribosome biogenesis protein YTM1</fullName>
    </recommendedName>
</protein>
<comment type="caution">
    <text evidence="10">The sequence shown here is derived from an EMBL/GenBank/DDBJ whole genome shotgun (WGS) entry which is preliminary data.</text>
</comment>